<protein>
    <recommendedName>
        <fullName evidence="4">AB hydrolase-1 domain-containing protein</fullName>
    </recommendedName>
</protein>
<dbReference type="Proteomes" id="UP000198900">
    <property type="component" value="Unassembled WGS sequence"/>
</dbReference>
<dbReference type="RefSeq" id="WP_208545776.1">
    <property type="nucleotide sequence ID" value="NZ_FNDI01000008.1"/>
</dbReference>
<dbReference type="InterPro" id="IPR029058">
    <property type="entry name" value="AB_hydrolase_fold"/>
</dbReference>
<proteinExistence type="predicted"/>
<feature type="chain" id="PRO_5031417399" description="AB hydrolase-1 domain-containing protein" evidence="1">
    <location>
        <begin position="24"/>
        <end position="594"/>
    </location>
</feature>
<dbReference type="PROSITE" id="PS51257">
    <property type="entry name" value="PROKAR_LIPOPROTEIN"/>
    <property type="match status" value="1"/>
</dbReference>
<dbReference type="SUPFAM" id="SSF53474">
    <property type="entry name" value="alpha/beta-Hydrolases"/>
    <property type="match status" value="1"/>
</dbReference>
<sequence>MYARKCFAIGVLLLLASCGRVPTALERQEDALDISNETERQFHTTLYFPKGEALHYPGYIIAFEKSPKAIIDQPPSERIVDSRAAYLGTETNNGHDRDTKELIEGFQKRDRKSLFVSHIIKYQGPTNNDNGRFIDQCFIYNAFESDMSPPGAKPSQVSVDFHGMVWHHCPRLALGPDNTLTRSKLDPNTKKEIVKEVEGNPATRKQIDLTQAQYQAPRPVHDLYGGGLDAMKKLECGLSSHIHQDGYTHLLVLVMGWNTSQDEAIRNFNDIIGNIIEARNEDVDPVTKKVAPFRPLVLGVTWPSYWSNSFTNLFSYANKADDADELGLSWLNVIVNRTIPVVLSQANVRPNVILIGHSFGARAAMRALFSSPLLLPTPPVTDRPVSEVNLLVGLQGAVSINRFIPQRSHEGAPYRDFGKLMNTQVALTASRGDSATAFPLWYKPSGSYRTWESICKSDSNDLKTIFDCRRTDSKRKSVAVPEVSSPSTPATWIPPHLFQVCEDSDASEACNLKSSSENRKILYIDASDTVTMFNSPGSGGGAHSDIYRLPMGQLLWKLIKTYASGTRTSETHAEIEYNKTMKECEKADLRTSSR</sequence>
<keyword evidence="3" id="KW-1185">Reference proteome</keyword>
<evidence type="ECO:0008006" key="4">
    <source>
        <dbReference type="Google" id="ProtNLM"/>
    </source>
</evidence>
<dbReference type="EMBL" id="FNDI01000008">
    <property type="protein sequence ID" value="SDH78034.1"/>
    <property type="molecule type" value="Genomic_DNA"/>
</dbReference>
<feature type="signal peptide" evidence="1">
    <location>
        <begin position="1"/>
        <end position="23"/>
    </location>
</feature>
<evidence type="ECO:0000256" key="1">
    <source>
        <dbReference type="SAM" id="SignalP"/>
    </source>
</evidence>
<accession>A0A7Z7B5V5</accession>
<keyword evidence="1" id="KW-0732">Signal</keyword>
<gene>
    <name evidence="2" type="ORF">SAMN04487926_1082</name>
</gene>
<evidence type="ECO:0000313" key="3">
    <source>
        <dbReference type="Proteomes" id="UP000198900"/>
    </source>
</evidence>
<dbReference type="AlphaFoldDB" id="A0A7Z7B5V5"/>
<reference evidence="2" key="1">
    <citation type="submission" date="2016-10" db="EMBL/GenBank/DDBJ databases">
        <authorList>
            <person name="Varghese N."/>
            <person name="Submissions S."/>
        </authorList>
    </citation>
    <scope>NUCLEOTIDE SEQUENCE [LARGE SCALE GENOMIC DNA]</scope>
    <source>
        <strain evidence="2">YR281</strain>
    </source>
</reference>
<comment type="caution">
    <text evidence="2">The sequence shown here is derived from an EMBL/GenBank/DDBJ whole genome shotgun (WGS) entry which is preliminary data.</text>
</comment>
<evidence type="ECO:0000313" key="2">
    <source>
        <dbReference type="EMBL" id="SDH78034.1"/>
    </source>
</evidence>
<name>A0A7Z7B5V5_9BURK</name>
<organism evidence="2 3">
    <name type="scientific">Paraburkholderia steynii</name>
    <dbReference type="NCBI Taxonomy" id="1245441"/>
    <lineage>
        <taxon>Bacteria</taxon>
        <taxon>Pseudomonadati</taxon>
        <taxon>Pseudomonadota</taxon>
        <taxon>Betaproteobacteria</taxon>
        <taxon>Burkholderiales</taxon>
        <taxon>Burkholderiaceae</taxon>
        <taxon>Paraburkholderia</taxon>
    </lineage>
</organism>